<evidence type="ECO:0000256" key="6">
    <source>
        <dbReference type="NCBIfam" id="TIGR01928"/>
    </source>
</evidence>
<evidence type="ECO:0000256" key="5">
    <source>
        <dbReference type="ARBA" id="ARBA00029491"/>
    </source>
</evidence>
<reference evidence="9" key="1">
    <citation type="journal article" date="2019" name="Int. J. Syst. Evol. Microbiol.">
        <title>The Global Catalogue of Microorganisms (GCM) 10K type strain sequencing project: providing services to taxonomists for standard genome sequencing and annotation.</title>
        <authorList>
            <consortium name="The Broad Institute Genomics Platform"/>
            <consortium name="The Broad Institute Genome Sequencing Center for Infectious Disease"/>
            <person name="Wu L."/>
            <person name="Ma J."/>
        </authorList>
    </citation>
    <scope>NUCLEOTIDE SEQUENCE [LARGE SCALE GENOMIC DNA]</scope>
    <source>
        <strain evidence="9">JCM 16014</strain>
    </source>
</reference>
<proteinExistence type="predicted"/>
<dbReference type="Proteomes" id="UP001500751">
    <property type="component" value="Unassembled WGS sequence"/>
</dbReference>
<evidence type="ECO:0000256" key="2">
    <source>
        <dbReference type="ARBA" id="ARBA00022723"/>
    </source>
</evidence>
<dbReference type="EMBL" id="BAAAQN010000084">
    <property type="protein sequence ID" value="GAA2061717.1"/>
    <property type="molecule type" value="Genomic_DNA"/>
</dbReference>
<dbReference type="NCBIfam" id="TIGR01928">
    <property type="entry name" value="menC_lowGC_arch"/>
    <property type="match status" value="1"/>
</dbReference>
<dbReference type="SFLD" id="SFLDG00180">
    <property type="entry name" value="muconate_cycloisomerase"/>
    <property type="match status" value="1"/>
</dbReference>
<sequence>MKLERVELRRIDLPLRTPFRTSLGLELRRDILLLRAETADGVGWGECVALPEPGYSEEYLDGASAVIRRFLLPAVAALGDFTPATAAAAMAAVPGHPMAKATVEMALLDAWLRTRETSLADHLGGVRASVDCGVSVGIAESVGALLAEVEGYVEQGYRRVKLKIEPGWDVEPVRAIRERFPDVALQADANAAYTPADARRLAELDAFELVMLEQPLGSGDGGLRDHAALARMVRTPICLDESITSARAAVEAIALGACSVVNIKAGRVGGYLEARRIHDVCAAHSVPVWCGGMLETGLGQAANLALAALPGFTLPADIAPTERYFDGDVTEAVVMDAEGRIVVPTGAGLGVEVVDEAVEAVTTGVEVVVPESW</sequence>
<dbReference type="InterPro" id="IPR029065">
    <property type="entry name" value="Enolase_C-like"/>
</dbReference>
<accession>A0ABP5H202</accession>
<dbReference type="SUPFAM" id="SSF54826">
    <property type="entry name" value="Enolase N-terminal domain-like"/>
    <property type="match status" value="1"/>
</dbReference>
<dbReference type="PANTHER" id="PTHR48073">
    <property type="entry name" value="O-SUCCINYLBENZOATE SYNTHASE-RELATED"/>
    <property type="match status" value="1"/>
</dbReference>
<feature type="domain" description="Mandelate racemase/muconate lactonizing enzyme C-terminal" evidence="7">
    <location>
        <begin position="142"/>
        <end position="236"/>
    </location>
</feature>
<name>A0ABP5H202_9ACTN</name>
<evidence type="ECO:0000313" key="9">
    <source>
        <dbReference type="Proteomes" id="UP001500751"/>
    </source>
</evidence>
<comment type="cofactor">
    <cofactor evidence="1">
        <name>a divalent metal cation</name>
        <dbReference type="ChEBI" id="CHEBI:60240"/>
    </cofactor>
</comment>
<dbReference type="Gene3D" id="3.20.20.120">
    <property type="entry name" value="Enolase-like C-terminal domain"/>
    <property type="match status" value="1"/>
</dbReference>
<dbReference type="InterPro" id="IPR013341">
    <property type="entry name" value="Mandelate_racemase_N_dom"/>
</dbReference>
<dbReference type="Pfam" id="PF02746">
    <property type="entry name" value="MR_MLE_N"/>
    <property type="match status" value="1"/>
</dbReference>
<dbReference type="SMART" id="SM00922">
    <property type="entry name" value="MR_MLE"/>
    <property type="match status" value="1"/>
</dbReference>
<dbReference type="SFLD" id="SFLDF00009">
    <property type="entry name" value="o-succinylbenzoate_synthase"/>
    <property type="match status" value="1"/>
</dbReference>
<dbReference type="PANTHER" id="PTHR48073:SF5">
    <property type="entry name" value="O-SUCCINYLBENZOATE SYNTHASE"/>
    <property type="match status" value="1"/>
</dbReference>
<dbReference type="InterPro" id="IPR036849">
    <property type="entry name" value="Enolase-like_C_sf"/>
</dbReference>
<evidence type="ECO:0000256" key="4">
    <source>
        <dbReference type="ARBA" id="ARBA00023239"/>
    </source>
</evidence>
<evidence type="ECO:0000256" key="3">
    <source>
        <dbReference type="ARBA" id="ARBA00022842"/>
    </source>
</evidence>
<evidence type="ECO:0000313" key="8">
    <source>
        <dbReference type="EMBL" id="GAA2061717.1"/>
    </source>
</evidence>
<protein>
    <recommendedName>
        <fullName evidence="5 6">o-succinylbenzoate synthase</fullName>
        <ecNumber evidence="5 6">4.2.1.113</ecNumber>
    </recommendedName>
</protein>
<evidence type="ECO:0000259" key="7">
    <source>
        <dbReference type="SMART" id="SM00922"/>
    </source>
</evidence>
<dbReference type="CDD" id="cd03317">
    <property type="entry name" value="NAAAR"/>
    <property type="match status" value="1"/>
</dbReference>
<dbReference type="EC" id="4.2.1.113" evidence="5 6"/>
<evidence type="ECO:0000256" key="1">
    <source>
        <dbReference type="ARBA" id="ARBA00001968"/>
    </source>
</evidence>
<dbReference type="SFLD" id="SFLDS00001">
    <property type="entry name" value="Enolase"/>
    <property type="match status" value="1"/>
</dbReference>
<comment type="caution">
    <text evidence="8">The sequence shown here is derived from an EMBL/GenBank/DDBJ whole genome shotgun (WGS) entry which is preliminary data.</text>
</comment>
<keyword evidence="9" id="KW-1185">Reference proteome</keyword>
<dbReference type="RefSeq" id="WP_344671521.1">
    <property type="nucleotide sequence ID" value="NZ_BAAAQN010000084.1"/>
</dbReference>
<keyword evidence="3" id="KW-0460">Magnesium</keyword>
<dbReference type="InterPro" id="IPR029017">
    <property type="entry name" value="Enolase-like_N"/>
</dbReference>
<gene>
    <name evidence="8" type="primary">menC</name>
    <name evidence="8" type="ORF">GCM10009839_85970</name>
</gene>
<dbReference type="InterPro" id="IPR013342">
    <property type="entry name" value="Mandelate_racemase_C"/>
</dbReference>
<keyword evidence="4" id="KW-0456">Lyase</keyword>
<dbReference type="Gene3D" id="3.30.390.10">
    <property type="entry name" value="Enolase-like, N-terminal domain"/>
    <property type="match status" value="1"/>
</dbReference>
<keyword evidence="2" id="KW-0479">Metal-binding</keyword>
<dbReference type="SUPFAM" id="SSF51604">
    <property type="entry name" value="Enolase C-terminal domain-like"/>
    <property type="match status" value="1"/>
</dbReference>
<dbReference type="InterPro" id="IPR010197">
    <property type="entry name" value="OSBS/NAAAR"/>
</dbReference>
<dbReference type="Pfam" id="PF13378">
    <property type="entry name" value="MR_MLE_C"/>
    <property type="match status" value="1"/>
</dbReference>
<organism evidence="8 9">
    <name type="scientific">Catenulispora yoronensis</name>
    <dbReference type="NCBI Taxonomy" id="450799"/>
    <lineage>
        <taxon>Bacteria</taxon>
        <taxon>Bacillati</taxon>
        <taxon>Actinomycetota</taxon>
        <taxon>Actinomycetes</taxon>
        <taxon>Catenulisporales</taxon>
        <taxon>Catenulisporaceae</taxon>
        <taxon>Catenulispora</taxon>
    </lineage>
</organism>